<keyword evidence="5 8" id="KW-0378">Hydrolase</keyword>
<gene>
    <name evidence="10" type="ORF">GZ22_14540</name>
</gene>
<evidence type="ECO:0000256" key="7">
    <source>
        <dbReference type="ARBA" id="ARBA00049158"/>
    </source>
</evidence>
<dbReference type="UniPathway" id="UPA00031">
    <property type="reaction ID" value="UER00013"/>
</dbReference>
<dbReference type="GO" id="GO:0004401">
    <property type="term" value="F:histidinol-phosphatase activity"/>
    <property type="evidence" value="ECO:0007669"/>
    <property type="project" value="UniProtKB-UniRule"/>
</dbReference>
<evidence type="ECO:0000313" key="10">
    <source>
        <dbReference type="EMBL" id="AIF67735.1"/>
    </source>
</evidence>
<name>A0A075LLW6_9BACI</name>
<evidence type="ECO:0000256" key="5">
    <source>
        <dbReference type="ARBA" id="ARBA00022801"/>
    </source>
</evidence>
<evidence type="ECO:0000256" key="2">
    <source>
        <dbReference type="ARBA" id="ARBA00009152"/>
    </source>
</evidence>
<dbReference type="InterPro" id="IPR016195">
    <property type="entry name" value="Pol/histidinol_Pase-like"/>
</dbReference>
<evidence type="ECO:0000259" key="9">
    <source>
        <dbReference type="Pfam" id="PF02811"/>
    </source>
</evidence>
<feature type="domain" description="PHP" evidence="9">
    <location>
        <begin position="4"/>
        <end position="191"/>
    </location>
</feature>
<protein>
    <recommendedName>
        <fullName evidence="3 8">Histidinol-phosphatase</fullName>
        <shortName evidence="8">HolPase</shortName>
        <ecNumber evidence="3 8">3.1.3.15</ecNumber>
    </recommendedName>
</protein>
<dbReference type="GO" id="GO:0005737">
    <property type="term" value="C:cytoplasm"/>
    <property type="evidence" value="ECO:0007669"/>
    <property type="project" value="TreeGrafter"/>
</dbReference>
<dbReference type="NCBIfam" id="TIGR01856">
    <property type="entry name" value="hisJ_fam"/>
    <property type="match status" value="1"/>
</dbReference>
<evidence type="ECO:0000313" key="11">
    <source>
        <dbReference type="Proteomes" id="UP000027980"/>
    </source>
</evidence>
<dbReference type="AlphaFoldDB" id="A0A075LLW6"/>
<comment type="catalytic activity">
    <reaction evidence="7 8">
        <text>L-histidinol phosphate + H2O = L-histidinol + phosphate</text>
        <dbReference type="Rhea" id="RHEA:14465"/>
        <dbReference type="ChEBI" id="CHEBI:15377"/>
        <dbReference type="ChEBI" id="CHEBI:43474"/>
        <dbReference type="ChEBI" id="CHEBI:57699"/>
        <dbReference type="ChEBI" id="CHEBI:57980"/>
        <dbReference type="EC" id="3.1.3.15"/>
    </reaction>
</comment>
<dbReference type="EMBL" id="CP008876">
    <property type="protein sequence ID" value="AIF67735.1"/>
    <property type="molecule type" value="Genomic_DNA"/>
</dbReference>
<reference evidence="10 11" key="1">
    <citation type="submission" date="2014-07" db="EMBL/GenBank/DDBJ databases">
        <title>Complete genome sequence of a moderately halophilic bacterium Terribacillus aidingensis MP602, isolated from Cryptomeria fortunei in Tianmu mountain in China.</title>
        <authorList>
            <person name="Wang Y."/>
            <person name="Lu P."/>
            <person name="Zhang L."/>
        </authorList>
    </citation>
    <scope>NUCLEOTIDE SEQUENCE [LARGE SCALE GENOMIC DNA]</scope>
    <source>
        <strain evidence="10 11">MP602</strain>
    </source>
</reference>
<evidence type="ECO:0000256" key="8">
    <source>
        <dbReference type="RuleBase" id="RU366003"/>
    </source>
</evidence>
<dbReference type="Proteomes" id="UP000027980">
    <property type="component" value="Chromosome"/>
</dbReference>
<organism evidence="10 11">
    <name type="scientific">Terribacillus saccharophilus</name>
    <dbReference type="NCBI Taxonomy" id="361277"/>
    <lineage>
        <taxon>Bacteria</taxon>
        <taxon>Bacillati</taxon>
        <taxon>Bacillota</taxon>
        <taxon>Bacilli</taxon>
        <taxon>Bacillales</taxon>
        <taxon>Bacillaceae</taxon>
        <taxon>Terribacillus</taxon>
    </lineage>
</organism>
<evidence type="ECO:0000256" key="4">
    <source>
        <dbReference type="ARBA" id="ARBA00022605"/>
    </source>
</evidence>
<sequence length="265" mass="29894">MYMDYHHHTNNSIDSKAIMQDVCEQAISKGIKEICFTEHFSVNPSAPTYGHMDFAKYQQDIKDSQDSYGNQLTIKMGIELCEPHLMMDVYQTELNSIPFDFIMGSVHNIGNQKLRLHLRANEDTFYDDYFAEMYKLVSDADIDVLAHIDLMKRYAVQEGHNVYTFEQHKDQIAAILEKAIQRGIGIEINTSGMRSSLSEALPTPQIVSLYNDLGGKILTLGSDSHKAETVGAGIKEAALIARQCGFTHICQFDKREPRAVPLPLS</sequence>
<keyword evidence="6 8" id="KW-0368">Histidine biosynthesis</keyword>
<dbReference type="GO" id="GO:0000105">
    <property type="term" value="P:L-histidine biosynthetic process"/>
    <property type="evidence" value="ECO:0007669"/>
    <property type="project" value="UniProtKB-UniRule"/>
</dbReference>
<comment type="similarity">
    <text evidence="2 8">Belongs to the PHP hydrolase family. HisK subfamily.</text>
</comment>
<comment type="pathway">
    <text evidence="1 8">Amino-acid biosynthesis; L-histidine biosynthesis; L-histidine from 5-phospho-alpha-D-ribose 1-diphosphate: step 8/9.</text>
</comment>
<dbReference type="EC" id="3.1.3.15" evidence="3 8"/>
<dbReference type="InterPro" id="IPR010140">
    <property type="entry name" value="Histidinol_P_phosphatase_HisJ"/>
</dbReference>
<dbReference type="Pfam" id="PF02811">
    <property type="entry name" value="PHP"/>
    <property type="match status" value="1"/>
</dbReference>
<dbReference type="Gene3D" id="3.20.20.140">
    <property type="entry name" value="Metal-dependent hydrolases"/>
    <property type="match status" value="1"/>
</dbReference>
<evidence type="ECO:0000256" key="1">
    <source>
        <dbReference type="ARBA" id="ARBA00004970"/>
    </source>
</evidence>
<proteinExistence type="inferred from homology"/>
<dbReference type="SUPFAM" id="SSF89550">
    <property type="entry name" value="PHP domain-like"/>
    <property type="match status" value="1"/>
</dbReference>
<dbReference type="PANTHER" id="PTHR21039">
    <property type="entry name" value="HISTIDINOL PHOSPHATASE-RELATED"/>
    <property type="match status" value="1"/>
</dbReference>
<dbReference type="InterPro" id="IPR004013">
    <property type="entry name" value="PHP_dom"/>
</dbReference>
<dbReference type="OrthoDB" id="9775255at2"/>
<dbReference type="KEGG" id="tap:GZ22_14540"/>
<dbReference type="PANTHER" id="PTHR21039:SF0">
    <property type="entry name" value="HISTIDINOL-PHOSPHATASE"/>
    <property type="match status" value="1"/>
</dbReference>
<evidence type="ECO:0000256" key="3">
    <source>
        <dbReference type="ARBA" id="ARBA00013085"/>
    </source>
</evidence>
<keyword evidence="4 8" id="KW-0028">Amino-acid biosynthesis</keyword>
<evidence type="ECO:0000256" key="6">
    <source>
        <dbReference type="ARBA" id="ARBA00023102"/>
    </source>
</evidence>
<accession>A0A075LLW6</accession>
<dbReference type="HOGENOM" id="CLU_054611_3_0_9"/>